<dbReference type="GO" id="GO:0009103">
    <property type="term" value="P:lipopolysaccharide biosynthetic process"/>
    <property type="evidence" value="ECO:0007669"/>
    <property type="project" value="TreeGrafter"/>
</dbReference>
<dbReference type="AlphaFoldDB" id="A0A4V5NMN3"/>
<evidence type="ECO:0000256" key="1">
    <source>
        <dbReference type="ARBA" id="ARBA00022679"/>
    </source>
</evidence>
<evidence type="ECO:0000313" key="5">
    <source>
        <dbReference type="Proteomes" id="UP000305198"/>
    </source>
</evidence>
<name>A0A4V5NMN3_9GAMM</name>
<proteinExistence type="predicted"/>
<dbReference type="CDD" id="cd03809">
    <property type="entry name" value="GT4_MtfB-like"/>
    <property type="match status" value="1"/>
</dbReference>
<evidence type="ECO:0000259" key="3">
    <source>
        <dbReference type="Pfam" id="PF13439"/>
    </source>
</evidence>
<reference evidence="4 5" key="1">
    <citation type="submission" date="2019-04" db="EMBL/GenBank/DDBJ databases">
        <title>Crypto-aerobic microbial life in anoxic (sulfidic) marine sediments.</title>
        <authorList>
            <person name="Bhattacharya S."/>
            <person name="Roy C."/>
            <person name="Mondal N."/>
            <person name="Sarkar J."/>
            <person name="Mandal S."/>
            <person name="Rameez M.J."/>
            <person name="Ghosh W."/>
        </authorList>
    </citation>
    <scope>NUCLEOTIDE SEQUENCE [LARGE SCALE GENOMIC DNA]</scope>
    <source>
        <strain evidence="4 5">SBBB</strain>
    </source>
</reference>
<dbReference type="Pfam" id="PF13439">
    <property type="entry name" value="Glyco_transf_4"/>
    <property type="match status" value="1"/>
</dbReference>
<dbReference type="PANTHER" id="PTHR46401">
    <property type="entry name" value="GLYCOSYLTRANSFERASE WBBK-RELATED"/>
    <property type="match status" value="1"/>
</dbReference>
<dbReference type="GO" id="GO:0016757">
    <property type="term" value="F:glycosyltransferase activity"/>
    <property type="evidence" value="ECO:0007669"/>
    <property type="project" value="InterPro"/>
</dbReference>
<evidence type="ECO:0000259" key="2">
    <source>
        <dbReference type="Pfam" id="PF00534"/>
    </source>
</evidence>
<dbReference type="SUPFAM" id="SSF53756">
    <property type="entry name" value="UDP-Glycosyltransferase/glycogen phosphorylase"/>
    <property type="match status" value="1"/>
</dbReference>
<dbReference type="RefSeq" id="WP_136869247.1">
    <property type="nucleotide sequence ID" value="NZ_SWAV01000002.1"/>
</dbReference>
<dbReference type="EMBL" id="SWAV01000002">
    <property type="protein sequence ID" value="TKA92297.1"/>
    <property type="molecule type" value="Genomic_DNA"/>
</dbReference>
<sequence>MRVALDVSILHAPRTGIGEYALQLGRALQKSPELELALFDGLRWRDDFPAAPQPGYGKLSQAVKAILPNAYRVRRQLMQRRFDSGAKRLRPQVYHQPSLWPLRFDGPTVMTLHDLTHVHYPETQPSDRLRAIEHYLPTALQQASRILVDSQFIADEVTLHYGVPRSKLQIAPLGVAPRFHPRSEEQLRIRLAAHQLQMHSYYLCLGTLEPRKNLDLAIAAYLTLPDRIRHRMPLLIIGARGWRQEQLTKIPHRAQAHGQIRLLGYEDENCVAELLAGAHALLFPSRYEGFGLPVLEAMASGTPVIASDCGAIPEVAEKAALYMDPDDIDGCRSQMLALLNDDSLQATLREQGQQRARQFSWERCAQITVDTYRTAGHF</sequence>
<dbReference type="FunFam" id="3.40.50.2000:FF:000119">
    <property type="entry name" value="Glycosyl transferase group 1"/>
    <property type="match status" value="1"/>
</dbReference>
<protein>
    <submittedName>
        <fullName evidence="4">Glycosyltransferase family 4 protein</fullName>
    </submittedName>
</protein>
<dbReference type="Proteomes" id="UP000305198">
    <property type="component" value="Unassembled WGS sequence"/>
</dbReference>
<dbReference type="Gene3D" id="3.40.50.2000">
    <property type="entry name" value="Glycogen Phosphorylase B"/>
    <property type="match status" value="2"/>
</dbReference>
<dbReference type="InterPro" id="IPR001296">
    <property type="entry name" value="Glyco_trans_1"/>
</dbReference>
<evidence type="ECO:0000313" key="4">
    <source>
        <dbReference type="EMBL" id="TKA92297.1"/>
    </source>
</evidence>
<dbReference type="InterPro" id="IPR028098">
    <property type="entry name" value="Glyco_trans_4-like_N"/>
</dbReference>
<feature type="domain" description="Glycosyltransferase subfamily 4-like N-terminal" evidence="3">
    <location>
        <begin position="16"/>
        <end position="176"/>
    </location>
</feature>
<accession>A0A4V5NMN3</accession>
<dbReference type="PANTHER" id="PTHR46401:SF2">
    <property type="entry name" value="GLYCOSYLTRANSFERASE WBBK-RELATED"/>
    <property type="match status" value="1"/>
</dbReference>
<dbReference type="Pfam" id="PF00534">
    <property type="entry name" value="Glycos_transf_1"/>
    <property type="match status" value="1"/>
</dbReference>
<keyword evidence="1 4" id="KW-0808">Transferase</keyword>
<comment type="caution">
    <text evidence="4">The sequence shown here is derived from an EMBL/GenBank/DDBJ whole genome shotgun (WGS) entry which is preliminary data.</text>
</comment>
<organism evidence="4 5">
    <name type="scientific">Halopseudomonas bauzanensis</name>
    <dbReference type="NCBI Taxonomy" id="653930"/>
    <lineage>
        <taxon>Bacteria</taxon>
        <taxon>Pseudomonadati</taxon>
        <taxon>Pseudomonadota</taxon>
        <taxon>Gammaproteobacteria</taxon>
        <taxon>Pseudomonadales</taxon>
        <taxon>Pseudomonadaceae</taxon>
        <taxon>Halopseudomonas</taxon>
    </lineage>
</organism>
<gene>
    <name evidence="4" type="ORF">FA869_07850</name>
</gene>
<feature type="domain" description="Glycosyl transferase family 1" evidence="2">
    <location>
        <begin position="201"/>
        <end position="355"/>
    </location>
</feature>